<dbReference type="EMBL" id="FMUE01000002">
    <property type="protein sequence ID" value="SCX12839.1"/>
    <property type="molecule type" value="Genomic_DNA"/>
</dbReference>
<dbReference type="AlphaFoldDB" id="A0A1R3TEW0"/>
<accession>A0A1R3TEW0</accession>
<proteinExistence type="predicted"/>
<name>A0A1R3TEW0_9HYPH</name>
<sequence>MTTILYDAFKDAYVKSDAFRCPKSPPGVEA</sequence>
<gene>
    <name evidence="1" type="ORF">DSM25559_1148</name>
</gene>
<evidence type="ECO:0000313" key="1">
    <source>
        <dbReference type="EMBL" id="SCX12839.1"/>
    </source>
</evidence>
<dbReference type="Proteomes" id="UP000187891">
    <property type="component" value="Unassembled WGS sequence"/>
</dbReference>
<protein>
    <submittedName>
        <fullName evidence="1">Uncharacterized protein</fullName>
    </submittedName>
</protein>
<evidence type="ECO:0000313" key="2">
    <source>
        <dbReference type="Proteomes" id="UP000187891"/>
    </source>
</evidence>
<organism evidence="1 2">
    <name type="scientific">Agrobacterium rosae</name>
    <dbReference type="NCBI Taxonomy" id="1972867"/>
    <lineage>
        <taxon>Bacteria</taxon>
        <taxon>Pseudomonadati</taxon>
        <taxon>Pseudomonadota</taxon>
        <taxon>Alphaproteobacteria</taxon>
        <taxon>Hyphomicrobiales</taxon>
        <taxon>Rhizobiaceae</taxon>
        <taxon>Rhizobium/Agrobacterium group</taxon>
        <taxon>Agrobacterium</taxon>
    </lineage>
</organism>
<reference evidence="2" key="1">
    <citation type="submission" date="2016-10" db="EMBL/GenBank/DDBJ databases">
        <authorList>
            <person name="Wibberg D."/>
        </authorList>
    </citation>
    <scope>NUCLEOTIDE SEQUENCE [LARGE SCALE GENOMIC DNA]</scope>
</reference>